<protein>
    <recommendedName>
        <fullName evidence="5">Holin of 3TMs, for gene-transfer release</fullName>
    </recommendedName>
</protein>
<evidence type="ECO:0008006" key="5">
    <source>
        <dbReference type="Google" id="ProtNLM"/>
    </source>
</evidence>
<organism evidence="2">
    <name type="scientific">uncultured Caudovirales phage</name>
    <dbReference type="NCBI Taxonomy" id="2100421"/>
    <lineage>
        <taxon>Viruses</taxon>
        <taxon>Duplodnaviria</taxon>
        <taxon>Heunggongvirae</taxon>
        <taxon>Uroviricota</taxon>
        <taxon>Caudoviricetes</taxon>
        <taxon>Peduoviridae</taxon>
        <taxon>Maltschvirus</taxon>
        <taxon>Maltschvirus maltsch</taxon>
    </lineage>
</organism>
<gene>
    <name evidence="2" type="ORF">UFOVP1103_16</name>
    <name evidence="3" type="ORF">UFOVP1464_42</name>
    <name evidence="4" type="ORF">UFOVP1553_20</name>
</gene>
<keyword evidence="1" id="KW-0472">Membrane</keyword>
<evidence type="ECO:0000313" key="4">
    <source>
        <dbReference type="EMBL" id="CAB5229314.1"/>
    </source>
</evidence>
<keyword evidence="1" id="KW-0812">Transmembrane</keyword>
<evidence type="ECO:0000313" key="3">
    <source>
        <dbReference type="EMBL" id="CAB4214450.1"/>
    </source>
</evidence>
<accession>A0A6J5QG54</accession>
<sequence>MFTLFTTIVSFLTAGVPKVLDFFQDKGDKKHELEMAQLQLTRELELQKAGLASQVKIEEIKYDEIQTQTDSAEQQALYTHDIEIGKGASQWAVNARSLVRPIVTYTLLLLLVFIEVAGFVYATQTGVPFPVAIDKLWDKDMEVVWASVLSFWFGSRAFANK</sequence>
<feature type="transmembrane region" description="Helical" evidence="1">
    <location>
        <begin position="143"/>
        <end position="159"/>
    </location>
</feature>
<dbReference type="EMBL" id="LR797402">
    <property type="protein sequence ID" value="CAB4214450.1"/>
    <property type="molecule type" value="Genomic_DNA"/>
</dbReference>
<name>A0A6J5QG54_9CAUD</name>
<reference evidence="2" key="1">
    <citation type="submission" date="2020-05" db="EMBL/GenBank/DDBJ databases">
        <authorList>
            <person name="Chiriac C."/>
            <person name="Salcher M."/>
            <person name="Ghai R."/>
            <person name="Kavagutti S V."/>
        </authorList>
    </citation>
    <scope>NUCLEOTIDE SEQUENCE</scope>
</reference>
<keyword evidence="1" id="KW-1133">Transmembrane helix</keyword>
<evidence type="ECO:0000313" key="2">
    <source>
        <dbReference type="EMBL" id="CAB4183479.1"/>
    </source>
</evidence>
<proteinExistence type="predicted"/>
<dbReference type="EMBL" id="LR798402">
    <property type="protein sequence ID" value="CAB5229314.1"/>
    <property type="molecule type" value="Genomic_DNA"/>
</dbReference>
<dbReference type="EMBL" id="LR797046">
    <property type="protein sequence ID" value="CAB4183479.1"/>
    <property type="molecule type" value="Genomic_DNA"/>
</dbReference>
<evidence type="ECO:0000256" key="1">
    <source>
        <dbReference type="SAM" id="Phobius"/>
    </source>
</evidence>
<feature type="transmembrane region" description="Helical" evidence="1">
    <location>
        <begin position="102"/>
        <end position="123"/>
    </location>
</feature>